<feature type="transmembrane region" description="Helical" evidence="1">
    <location>
        <begin position="27"/>
        <end position="44"/>
    </location>
</feature>
<evidence type="ECO:0000256" key="1">
    <source>
        <dbReference type="SAM" id="Phobius"/>
    </source>
</evidence>
<evidence type="ECO:0000313" key="3">
    <source>
        <dbReference type="Proteomes" id="UP001597206"/>
    </source>
</evidence>
<dbReference type="Proteomes" id="UP001597206">
    <property type="component" value="Unassembled WGS sequence"/>
</dbReference>
<name>A0ABW3P9B4_9PROT</name>
<sequence>MLALKIFLAVLLISSIIWTIVDPDYKAITAVIITGGSLLAIRVNERAQKDQRTFEPK</sequence>
<reference evidence="3" key="1">
    <citation type="journal article" date="2019" name="Int. J. Syst. Evol. Microbiol.">
        <title>The Global Catalogue of Microorganisms (GCM) 10K type strain sequencing project: providing services to taxonomists for standard genome sequencing and annotation.</title>
        <authorList>
            <consortium name="The Broad Institute Genomics Platform"/>
            <consortium name="The Broad Institute Genome Sequencing Center for Infectious Disease"/>
            <person name="Wu L."/>
            <person name="Ma J."/>
        </authorList>
    </citation>
    <scope>NUCLEOTIDE SEQUENCE [LARGE SCALE GENOMIC DNA]</scope>
    <source>
        <strain evidence="3">CCUG 58411</strain>
    </source>
</reference>
<organism evidence="2 3">
    <name type="scientific">Methylophilus flavus</name>
    <dbReference type="NCBI Taxonomy" id="640084"/>
    <lineage>
        <taxon>Bacteria</taxon>
        <taxon>Pseudomonadati</taxon>
        <taxon>Pseudomonadota</taxon>
        <taxon>Betaproteobacteria</taxon>
        <taxon>Nitrosomonadales</taxon>
        <taxon>Methylophilaceae</taxon>
        <taxon>Methylophilus</taxon>
    </lineage>
</organism>
<proteinExistence type="predicted"/>
<evidence type="ECO:0000313" key="2">
    <source>
        <dbReference type="EMBL" id="MFD1121392.1"/>
    </source>
</evidence>
<dbReference type="RefSeq" id="WP_379030120.1">
    <property type="nucleotide sequence ID" value="NZ_JBHTLN010000001.1"/>
</dbReference>
<gene>
    <name evidence="2" type="ORF">ACFQ2T_02670</name>
</gene>
<accession>A0ABW3P9B4</accession>
<keyword evidence="3" id="KW-1185">Reference proteome</keyword>
<keyword evidence="1" id="KW-1133">Transmembrane helix</keyword>
<keyword evidence="1" id="KW-0812">Transmembrane</keyword>
<protein>
    <submittedName>
        <fullName evidence="2">Uncharacterized protein</fullName>
    </submittedName>
</protein>
<keyword evidence="1" id="KW-0472">Membrane</keyword>
<dbReference type="EMBL" id="JBHTLN010000001">
    <property type="protein sequence ID" value="MFD1121392.1"/>
    <property type="molecule type" value="Genomic_DNA"/>
</dbReference>
<comment type="caution">
    <text evidence="2">The sequence shown here is derived from an EMBL/GenBank/DDBJ whole genome shotgun (WGS) entry which is preliminary data.</text>
</comment>